<comment type="caution">
    <text evidence="1">The sequence shown here is derived from an EMBL/GenBank/DDBJ whole genome shotgun (WGS) entry which is preliminary data.</text>
</comment>
<keyword evidence="2" id="KW-1185">Reference proteome</keyword>
<dbReference type="RefSeq" id="WP_067879370.1">
    <property type="nucleotide sequence ID" value="NZ_JAAXOP010000022.1"/>
</dbReference>
<sequence length="60" mass="6883">MTEELKAMRIEFLAARAARLGYQLVQTGVFPDRWTLLDAEDSAPIYADLRLADIEQRLTE</sequence>
<protein>
    <submittedName>
        <fullName evidence="1">Uncharacterized protein</fullName>
    </submittedName>
</protein>
<accession>A0A846Y9N1</accession>
<evidence type="ECO:0000313" key="1">
    <source>
        <dbReference type="EMBL" id="NKY53938.1"/>
    </source>
</evidence>
<reference evidence="1 2" key="1">
    <citation type="submission" date="2020-04" db="EMBL/GenBank/DDBJ databases">
        <title>MicrobeNet Type strains.</title>
        <authorList>
            <person name="Nicholson A.C."/>
        </authorList>
    </citation>
    <scope>NUCLEOTIDE SEQUENCE [LARGE SCALE GENOMIC DNA]</scope>
    <source>
        <strain evidence="1 2">JCM 12354</strain>
    </source>
</reference>
<dbReference type="AlphaFoldDB" id="A0A846Y9N1"/>
<name>A0A846Y9N1_9NOCA</name>
<evidence type="ECO:0000313" key="2">
    <source>
        <dbReference type="Proteomes" id="UP000565711"/>
    </source>
</evidence>
<organism evidence="1 2">
    <name type="scientific">Nocardia vermiculata</name>
    <dbReference type="NCBI Taxonomy" id="257274"/>
    <lineage>
        <taxon>Bacteria</taxon>
        <taxon>Bacillati</taxon>
        <taxon>Actinomycetota</taxon>
        <taxon>Actinomycetes</taxon>
        <taxon>Mycobacteriales</taxon>
        <taxon>Nocardiaceae</taxon>
        <taxon>Nocardia</taxon>
    </lineage>
</organism>
<dbReference type="Proteomes" id="UP000565711">
    <property type="component" value="Unassembled WGS sequence"/>
</dbReference>
<gene>
    <name evidence="1" type="ORF">HGA08_27465</name>
</gene>
<dbReference type="EMBL" id="JAAXOP010000022">
    <property type="protein sequence ID" value="NKY53938.1"/>
    <property type="molecule type" value="Genomic_DNA"/>
</dbReference>
<proteinExistence type="predicted"/>